<evidence type="ECO:0008006" key="3">
    <source>
        <dbReference type="Google" id="ProtNLM"/>
    </source>
</evidence>
<dbReference type="SUPFAM" id="SSF48452">
    <property type="entry name" value="TPR-like"/>
    <property type="match status" value="1"/>
</dbReference>
<dbReference type="InterPro" id="IPR011990">
    <property type="entry name" value="TPR-like_helical_dom_sf"/>
</dbReference>
<dbReference type="RefSeq" id="WP_005267109.1">
    <property type="nucleotide sequence ID" value="NZ_ANPE02000066.1"/>
</dbReference>
<accession>N1VBP5</accession>
<name>N1VBP5_9MICC</name>
<evidence type="ECO:0000313" key="1">
    <source>
        <dbReference type="EMBL" id="EMY35713.1"/>
    </source>
</evidence>
<organism evidence="1 2">
    <name type="scientific">Arthrobacter crystallopoietes BAB-32</name>
    <dbReference type="NCBI Taxonomy" id="1246476"/>
    <lineage>
        <taxon>Bacteria</taxon>
        <taxon>Bacillati</taxon>
        <taxon>Actinomycetota</taxon>
        <taxon>Actinomycetes</taxon>
        <taxon>Micrococcales</taxon>
        <taxon>Micrococcaceae</taxon>
        <taxon>Crystallibacter</taxon>
    </lineage>
</organism>
<dbReference type="Gene3D" id="1.25.40.10">
    <property type="entry name" value="Tetratricopeptide repeat domain"/>
    <property type="match status" value="1"/>
</dbReference>
<protein>
    <recommendedName>
        <fullName evidence="3">Tetratrico peptide repeat group 5 domain-containing protein</fullName>
    </recommendedName>
</protein>
<dbReference type="OrthoDB" id="3777470at2"/>
<sequence>MIRQETLDELWDFSDPKGSEQRLRAADTNRFALPADRSELATQIARALGMQGRHEEALDLLGRIDDGGEPVVLVRLLVERGRVLLAAGRAEEAMPLFEDAAHLAAESGLDYLAADAMQMAAASDPYAAAEWAESGLAVVARSSDPLVQRWAPGFHLLLGRAMEDVGEDEAAAEQFRLAGEADGGSGR</sequence>
<comment type="caution">
    <text evidence="1">The sequence shown here is derived from an EMBL/GenBank/DDBJ whole genome shotgun (WGS) entry which is preliminary data.</text>
</comment>
<reference evidence="1 2" key="1">
    <citation type="journal article" date="2013" name="Genome Announc.">
        <title>Draft Genome Sequence of Arthrobacter crystallopoietes Strain BAB-32, Revealing Genes for Bioremediation.</title>
        <authorList>
            <person name="Joshi M.N."/>
            <person name="Pandit A.S."/>
            <person name="Sharma A."/>
            <person name="Pandya R.V."/>
            <person name="Desai S.M."/>
            <person name="Saxena A.K."/>
            <person name="Bagatharia S.B."/>
        </authorList>
    </citation>
    <scope>NUCLEOTIDE SEQUENCE [LARGE SCALE GENOMIC DNA]</scope>
    <source>
        <strain evidence="1 2">BAB-32</strain>
    </source>
</reference>
<evidence type="ECO:0000313" key="2">
    <source>
        <dbReference type="Proteomes" id="UP000010729"/>
    </source>
</evidence>
<keyword evidence="2" id="KW-1185">Reference proteome</keyword>
<proteinExistence type="predicted"/>
<dbReference type="Proteomes" id="UP000010729">
    <property type="component" value="Unassembled WGS sequence"/>
</dbReference>
<gene>
    <name evidence="1" type="ORF">D477_002983</name>
</gene>
<dbReference type="EMBL" id="ANPE02000066">
    <property type="protein sequence ID" value="EMY35713.1"/>
    <property type="molecule type" value="Genomic_DNA"/>
</dbReference>
<dbReference type="AlphaFoldDB" id="N1VBP5"/>